<proteinExistence type="predicted"/>
<organism evidence="2 3">
    <name type="scientific">Kingella denitrificans ATCC 33394</name>
    <dbReference type="NCBI Taxonomy" id="888741"/>
    <lineage>
        <taxon>Bacteria</taxon>
        <taxon>Pseudomonadati</taxon>
        <taxon>Pseudomonadota</taxon>
        <taxon>Betaproteobacteria</taxon>
        <taxon>Neisseriales</taxon>
        <taxon>Neisseriaceae</taxon>
        <taxon>Kingella</taxon>
    </lineage>
</organism>
<protein>
    <recommendedName>
        <fullName evidence="4">CCGSCS motif protein</fullName>
    </recommendedName>
</protein>
<reference evidence="2 3" key="1">
    <citation type="submission" date="2011-01" db="EMBL/GenBank/DDBJ databases">
        <authorList>
            <person name="Muzny D."/>
            <person name="Qin X."/>
            <person name="Deng J."/>
            <person name="Jiang H."/>
            <person name="Liu Y."/>
            <person name="Qu J."/>
            <person name="Song X.-Z."/>
            <person name="Zhang L."/>
            <person name="Thornton R."/>
            <person name="Coyle M."/>
            <person name="Francisco L."/>
            <person name="Jackson L."/>
            <person name="Javaid M."/>
            <person name="Korchina V."/>
            <person name="Kovar C."/>
            <person name="Mata R."/>
            <person name="Mathew T."/>
            <person name="Ngo R."/>
            <person name="Nguyen L."/>
            <person name="Nguyen N."/>
            <person name="Okwuonu G."/>
            <person name="Ongeri F."/>
            <person name="Pham C."/>
            <person name="Simmons D."/>
            <person name="Wilczek-Boney K."/>
            <person name="Hale W."/>
            <person name="Jakkamsetti A."/>
            <person name="Pham P."/>
            <person name="Ruth R."/>
            <person name="San Lucas F."/>
            <person name="Warren J."/>
            <person name="Zhang J."/>
            <person name="Zhao Z."/>
            <person name="Zhou C."/>
            <person name="Zhu D."/>
            <person name="Lee S."/>
            <person name="Bess C."/>
            <person name="Blankenburg K."/>
            <person name="Forbes L."/>
            <person name="Fu Q."/>
            <person name="Gubbala S."/>
            <person name="Hirani K."/>
            <person name="Jayaseelan J.C."/>
            <person name="Lara F."/>
            <person name="Munidasa M."/>
            <person name="Palculict T."/>
            <person name="Patil S."/>
            <person name="Pu L.-L."/>
            <person name="Saada N."/>
            <person name="Tang L."/>
            <person name="Weissenberger G."/>
            <person name="Zhu Y."/>
            <person name="Hemphill L."/>
            <person name="Shang Y."/>
            <person name="Youmans B."/>
            <person name="Ayvaz T."/>
            <person name="Ross M."/>
            <person name="Santibanez J."/>
            <person name="Aqrawi P."/>
            <person name="Gross S."/>
            <person name="Joshi V."/>
            <person name="Fowler G."/>
            <person name="Nazareth L."/>
            <person name="Reid J."/>
            <person name="Worley K."/>
            <person name="Petrosino J."/>
            <person name="Highlander S."/>
            <person name="Gibbs R."/>
        </authorList>
    </citation>
    <scope>NUCLEOTIDE SEQUENCE [LARGE SCALE GENOMIC DNA]</scope>
    <source>
        <strain evidence="2 3">ATCC 33394</strain>
    </source>
</reference>
<dbReference type="STRING" id="888741.HMPREF9098_0596"/>
<evidence type="ECO:0000313" key="2">
    <source>
        <dbReference type="EMBL" id="EGC18043.1"/>
    </source>
</evidence>
<evidence type="ECO:0000256" key="1">
    <source>
        <dbReference type="SAM" id="MobiDB-lite"/>
    </source>
</evidence>
<feature type="compositionally biased region" description="Basic and acidic residues" evidence="1">
    <location>
        <begin position="31"/>
        <end position="41"/>
    </location>
</feature>
<dbReference type="RefSeq" id="WP_003781733.1">
    <property type="nucleotide sequence ID" value="NZ_GL870929.1"/>
</dbReference>
<keyword evidence="3" id="KW-1185">Reference proteome</keyword>
<accession>F0EXL2</accession>
<dbReference type="HOGENOM" id="CLU_205924_0_0_4"/>
<sequence length="50" mass="5306">MMSEENKIKVNDLPNEQGAQEVELPVLNNEGKSESKKEHGESGCCGACGG</sequence>
<dbReference type="EMBL" id="AEWV01000008">
    <property type="protein sequence ID" value="EGC18043.1"/>
    <property type="molecule type" value="Genomic_DNA"/>
</dbReference>
<feature type="compositionally biased region" description="Basic and acidic residues" evidence="1">
    <location>
        <begin position="1"/>
        <end position="10"/>
    </location>
</feature>
<evidence type="ECO:0000313" key="3">
    <source>
        <dbReference type="Proteomes" id="UP000004088"/>
    </source>
</evidence>
<dbReference type="Proteomes" id="UP000004088">
    <property type="component" value="Unassembled WGS sequence"/>
</dbReference>
<evidence type="ECO:0008006" key="4">
    <source>
        <dbReference type="Google" id="ProtNLM"/>
    </source>
</evidence>
<feature type="region of interest" description="Disordered" evidence="1">
    <location>
        <begin position="1"/>
        <end position="50"/>
    </location>
</feature>
<comment type="caution">
    <text evidence="2">The sequence shown here is derived from an EMBL/GenBank/DDBJ whole genome shotgun (WGS) entry which is preliminary data.</text>
</comment>
<name>F0EXL2_9NEIS</name>
<gene>
    <name evidence="2" type="ORF">HMPREF9098_0596</name>
</gene>
<dbReference type="AlphaFoldDB" id="F0EXL2"/>